<feature type="transmembrane region" description="Helical" evidence="8">
    <location>
        <begin position="391"/>
        <end position="410"/>
    </location>
</feature>
<dbReference type="RefSeq" id="WP_283445371.1">
    <property type="nucleotide sequence ID" value="NZ_FXUL01000033.1"/>
</dbReference>
<evidence type="ECO:0000256" key="2">
    <source>
        <dbReference type="ARBA" id="ARBA00022475"/>
    </source>
</evidence>
<feature type="domain" description="ABC transmembrane type-1" evidence="10">
    <location>
        <begin position="173"/>
        <end position="432"/>
    </location>
</feature>
<feature type="domain" description="Peptidase C39" evidence="11">
    <location>
        <begin position="20"/>
        <end position="139"/>
    </location>
</feature>
<evidence type="ECO:0000259" key="9">
    <source>
        <dbReference type="PROSITE" id="PS50893"/>
    </source>
</evidence>
<dbReference type="PANTHER" id="PTHR24221">
    <property type="entry name" value="ATP-BINDING CASSETTE SUB-FAMILY B"/>
    <property type="match status" value="1"/>
</dbReference>
<evidence type="ECO:0000256" key="7">
    <source>
        <dbReference type="ARBA" id="ARBA00023136"/>
    </source>
</evidence>
<accession>A0ABY1QTM9</accession>
<dbReference type="EMBL" id="FXUL01000033">
    <property type="protein sequence ID" value="SMP79946.1"/>
    <property type="molecule type" value="Genomic_DNA"/>
</dbReference>
<keyword evidence="6 8" id="KW-1133">Transmembrane helix</keyword>
<dbReference type="PANTHER" id="PTHR24221:SF606">
    <property type="entry name" value="COLICIN V SECRETION-PROCESSING ATP-BINDING PROTEIN"/>
    <property type="match status" value="1"/>
</dbReference>
<dbReference type="InterPro" id="IPR003593">
    <property type="entry name" value="AAA+_ATPase"/>
</dbReference>
<dbReference type="CDD" id="cd02419">
    <property type="entry name" value="Peptidase_C39C"/>
    <property type="match status" value="1"/>
</dbReference>
<dbReference type="SMART" id="SM00382">
    <property type="entry name" value="AAA"/>
    <property type="match status" value="1"/>
</dbReference>
<feature type="domain" description="ABC transporter" evidence="9">
    <location>
        <begin position="486"/>
        <end position="719"/>
    </location>
</feature>
<sequence>MSLLDELNLGLGKPLPMMLQTEAAECGLVCLAMIAGYHGNHVDMGELRRQFGLSLKGSTFKDLIGIADKIGLASRPLRLEVEELRQLQAPCILHWDLNHFVVLKHAGAASIVIHDPGVGVLRVSNTEVLQHFTGVALELTPTAQFDEMKPAARVRISSLLGRMVGLKQSLGMLALMALAIEVFAVISPFFMQWVVDEALVTADANLLLTLVMGFMLLLFIRVAVTAMRGWTLIAISSSLKVMGRANLFTHLINLPASYYESRHIGDVMSRFGSQEVILQAITTDMVEILLDGLMSLITLVVMFIYAPALAAVVLAGALLYALLRWGLYTPLRQASIESIVWGAKRDSHFLETMRGIKTIKLFNAQENRRAHWLNLLVQTVNRQITTQKLSLAFKTINSLLIGTVAILVVWLGANRVLQNTFSVGMLLAFLSYKDQFLSRATEVINKALDLHLLRLHAERLADIALTAPEPRTPVFEQERQTRPPAVEVRNLRFRYGANDPWVLDGLNFRIEPGECVAIVGISGCGKTTLLRVLASLREQTSGDVLIDGSPLDRVGLERYRAMIGVVLQDDHLFAGSIADNISFFADKPSPARVRKCAELAAVHEDINNMPMGYHTLIGDMGTVLSGGQKQRVLIARALYNDPVILLLDEATSHLDVARERAVNAAISENRMTRIIVAHRPETILSADRVIVIDRGKVIDDVRTMEHKEALLAHSFIVRPEQIGA</sequence>
<comment type="caution">
    <text evidence="12">The sequence shown here is derived from an EMBL/GenBank/DDBJ whole genome shotgun (WGS) entry which is preliminary data.</text>
</comment>
<dbReference type="PROSITE" id="PS50990">
    <property type="entry name" value="PEPTIDASE_C39"/>
    <property type="match status" value="1"/>
</dbReference>
<proteinExistence type="predicted"/>
<evidence type="ECO:0000259" key="11">
    <source>
        <dbReference type="PROSITE" id="PS50990"/>
    </source>
</evidence>
<dbReference type="InterPro" id="IPR033838">
    <property type="entry name" value="CvaB_peptidase"/>
</dbReference>
<dbReference type="InterPro" id="IPR017871">
    <property type="entry name" value="ABC_transporter-like_CS"/>
</dbReference>
<evidence type="ECO:0000256" key="3">
    <source>
        <dbReference type="ARBA" id="ARBA00022692"/>
    </source>
</evidence>
<evidence type="ECO:0000256" key="1">
    <source>
        <dbReference type="ARBA" id="ARBA00004651"/>
    </source>
</evidence>
<feature type="transmembrane region" description="Helical" evidence="8">
    <location>
        <begin position="206"/>
        <end position="224"/>
    </location>
</feature>
<reference evidence="12 13" key="1">
    <citation type="submission" date="2017-05" db="EMBL/GenBank/DDBJ databases">
        <authorList>
            <person name="Varghese N."/>
            <person name="Submissions S."/>
        </authorList>
    </citation>
    <scope>NUCLEOTIDE SEQUENCE [LARGE SCALE GENOMIC DNA]</scope>
    <source>
        <strain evidence="12 13">DSM 26001</strain>
    </source>
</reference>
<dbReference type="InterPro" id="IPR011527">
    <property type="entry name" value="ABC1_TM_dom"/>
</dbReference>
<evidence type="ECO:0000313" key="13">
    <source>
        <dbReference type="Proteomes" id="UP001158049"/>
    </source>
</evidence>
<dbReference type="PROSITE" id="PS00211">
    <property type="entry name" value="ABC_TRANSPORTER_1"/>
    <property type="match status" value="1"/>
</dbReference>
<comment type="subcellular location">
    <subcellularLocation>
        <location evidence="1">Cell membrane</location>
        <topology evidence="1">Multi-pass membrane protein</topology>
    </subcellularLocation>
</comment>
<evidence type="ECO:0000256" key="5">
    <source>
        <dbReference type="ARBA" id="ARBA00022840"/>
    </source>
</evidence>
<dbReference type="InterPro" id="IPR036640">
    <property type="entry name" value="ABC1_TM_sf"/>
</dbReference>
<evidence type="ECO:0000313" key="12">
    <source>
        <dbReference type="EMBL" id="SMP79946.1"/>
    </source>
</evidence>
<evidence type="ECO:0000259" key="10">
    <source>
        <dbReference type="PROSITE" id="PS50929"/>
    </source>
</evidence>
<dbReference type="InterPro" id="IPR003439">
    <property type="entry name" value="ABC_transporter-like_ATP-bd"/>
</dbReference>
<dbReference type="Gene3D" id="3.90.70.10">
    <property type="entry name" value="Cysteine proteinases"/>
    <property type="match status" value="1"/>
</dbReference>
<dbReference type="Proteomes" id="UP001158049">
    <property type="component" value="Unassembled WGS sequence"/>
</dbReference>
<keyword evidence="5" id="KW-0067">ATP-binding</keyword>
<evidence type="ECO:0000256" key="6">
    <source>
        <dbReference type="ARBA" id="ARBA00022989"/>
    </source>
</evidence>
<evidence type="ECO:0000256" key="4">
    <source>
        <dbReference type="ARBA" id="ARBA00022741"/>
    </source>
</evidence>
<dbReference type="SUPFAM" id="SSF52540">
    <property type="entry name" value="P-loop containing nucleoside triphosphate hydrolases"/>
    <property type="match status" value="1"/>
</dbReference>
<dbReference type="Pfam" id="PF00005">
    <property type="entry name" value="ABC_tran"/>
    <property type="match status" value="1"/>
</dbReference>
<protein>
    <submittedName>
        <fullName evidence="12">Colicin V processing peptidase. Cysteine peptidase. MEROPS family C39</fullName>
    </submittedName>
</protein>
<dbReference type="SUPFAM" id="SSF90123">
    <property type="entry name" value="ABC transporter transmembrane region"/>
    <property type="match status" value="1"/>
</dbReference>
<keyword evidence="3 8" id="KW-0812">Transmembrane</keyword>
<dbReference type="InterPro" id="IPR039421">
    <property type="entry name" value="Type_1_exporter"/>
</dbReference>
<dbReference type="Pfam" id="PF03412">
    <property type="entry name" value="Peptidase_C39"/>
    <property type="match status" value="1"/>
</dbReference>
<gene>
    <name evidence="12" type="ORF">SAMN06295970_13328</name>
</gene>
<dbReference type="Gene3D" id="3.40.50.300">
    <property type="entry name" value="P-loop containing nucleotide triphosphate hydrolases"/>
    <property type="match status" value="1"/>
</dbReference>
<feature type="transmembrane region" description="Helical" evidence="8">
    <location>
        <begin position="170"/>
        <end position="194"/>
    </location>
</feature>
<dbReference type="PROSITE" id="PS50929">
    <property type="entry name" value="ABC_TM1F"/>
    <property type="match status" value="1"/>
</dbReference>
<evidence type="ECO:0000256" key="8">
    <source>
        <dbReference type="SAM" id="Phobius"/>
    </source>
</evidence>
<dbReference type="Gene3D" id="1.20.1560.10">
    <property type="entry name" value="ABC transporter type 1, transmembrane domain"/>
    <property type="match status" value="1"/>
</dbReference>
<organism evidence="12 13">
    <name type="scientific">Noviherbaspirillum suwonense</name>
    <dbReference type="NCBI Taxonomy" id="1224511"/>
    <lineage>
        <taxon>Bacteria</taxon>
        <taxon>Pseudomonadati</taxon>
        <taxon>Pseudomonadota</taxon>
        <taxon>Betaproteobacteria</taxon>
        <taxon>Burkholderiales</taxon>
        <taxon>Oxalobacteraceae</taxon>
        <taxon>Noviherbaspirillum</taxon>
    </lineage>
</organism>
<dbReference type="Pfam" id="PF00664">
    <property type="entry name" value="ABC_membrane"/>
    <property type="match status" value="1"/>
</dbReference>
<name>A0ABY1QTM9_9BURK</name>
<keyword evidence="7 8" id="KW-0472">Membrane</keyword>
<dbReference type="InterPro" id="IPR005074">
    <property type="entry name" value="Peptidase_C39"/>
</dbReference>
<keyword evidence="13" id="KW-1185">Reference proteome</keyword>
<dbReference type="InterPro" id="IPR027417">
    <property type="entry name" value="P-loop_NTPase"/>
</dbReference>
<keyword evidence="4" id="KW-0547">Nucleotide-binding</keyword>
<dbReference type="CDD" id="cd18567">
    <property type="entry name" value="ABC_6TM_CvaB_RaxB_like"/>
    <property type="match status" value="1"/>
</dbReference>
<feature type="transmembrane region" description="Helical" evidence="8">
    <location>
        <begin position="293"/>
        <end position="323"/>
    </location>
</feature>
<keyword evidence="2" id="KW-1003">Cell membrane</keyword>
<dbReference type="PROSITE" id="PS50893">
    <property type="entry name" value="ABC_TRANSPORTER_2"/>
    <property type="match status" value="1"/>
</dbReference>